<protein>
    <recommendedName>
        <fullName evidence="4">RCC1-like domain-containing protein</fullName>
    </recommendedName>
</protein>
<dbReference type="Gene3D" id="2.130.10.30">
    <property type="entry name" value="Regulator of chromosome condensation 1/beta-lactamase-inhibitor protein II"/>
    <property type="match status" value="2"/>
</dbReference>
<dbReference type="InterPro" id="IPR051553">
    <property type="entry name" value="Ran_GTPase-activating"/>
</dbReference>
<feature type="repeat" description="RCC1" evidence="3">
    <location>
        <begin position="327"/>
        <end position="375"/>
    </location>
</feature>
<dbReference type="eggNOG" id="KOG1426">
    <property type="taxonomic scope" value="Eukaryota"/>
</dbReference>
<dbReference type="RefSeq" id="XP_016605528.1">
    <property type="nucleotide sequence ID" value="XM_016755569.1"/>
</dbReference>
<dbReference type="GO" id="GO:0005085">
    <property type="term" value="F:guanyl-nucleotide exchange factor activity"/>
    <property type="evidence" value="ECO:0007669"/>
    <property type="project" value="TreeGrafter"/>
</dbReference>
<dbReference type="InterPro" id="IPR009091">
    <property type="entry name" value="RCC1/BLIP-II"/>
</dbReference>
<proteinExistence type="predicted"/>
<evidence type="ECO:0000313" key="5">
    <source>
        <dbReference type="EMBL" id="KNC97488.1"/>
    </source>
</evidence>
<dbReference type="PANTHER" id="PTHR45982:SF1">
    <property type="entry name" value="REGULATOR OF CHROMOSOME CONDENSATION"/>
    <property type="match status" value="1"/>
</dbReference>
<accession>A0A0L0H9Z9</accession>
<dbReference type="OrthoDB" id="5370059at2759"/>
<reference evidence="5 6" key="1">
    <citation type="submission" date="2009-08" db="EMBL/GenBank/DDBJ databases">
        <title>The Genome Sequence of Spizellomyces punctatus strain DAOM BR117.</title>
        <authorList>
            <consortium name="The Broad Institute Genome Sequencing Platform"/>
            <person name="Russ C."/>
            <person name="Cuomo C."/>
            <person name="Shea T."/>
            <person name="Young S.K."/>
            <person name="Zeng Q."/>
            <person name="Koehrsen M."/>
            <person name="Haas B."/>
            <person name="Borodovsky M."/>
            <person name="Guigo R."/>
            <person name="Alvarado L."/>
            <person name="Berlin A."/>
            <person name="Bochicchio J."/>
            <person name="Borenstein D."/>
            <person name="Chapman S."/>
            <person name="Chen Z."/>
            <person name="Engels R."/>
            <person name="Freedman E."/>
            <person name="Gellesch M."/>
            <person name="Goldberg J."/>
            <person name="Griggs A."/>
            <person name="Gujja S."/>
            <person name="Heiman D."/>
            <person name="Hepburn T."/>
            <person name="Howarth C."/>
            <person name="Jen D."/>
            <person name="Larson L."/>
            <person name="Lewis B."/>
            <person name="Mehta T."/>
            <person name="Park D."/>
            <person name="Pearson M."/>
            <person name="Roberts A."/>
            <person name="Saif S."/>
            <person name="Shenoy N."/>
            <person name="Sisk P."/>
            <person name="Stolte C."/>
            <person name="Sykes S."/>
            <person name="Thomson T."/>
            <person name="Walk T."/>
            <person name="White J."/>
            <person name="Yandava C."/>
            <person name="Burger G."/>
            <person name="Gray M.W."/>
            <person name="Holland P.W.H."/>
            <person name="King N."/>
            <person name="Lang F.B.F."/>
            <person name="Roger A.J."/>
            <person name="Ruiz-Trillo I."/>
            <person name="Lander E."/>
            <person name="Nusbaum C."/>
        </authorList>
    </citation>
    <scope>NUCLEOTIDE SEQUENCE [LARGE SCALE GENOMIC DNA]</scope>
    <source>
        <strain evidence="5 6">DAOM BR117</strain>
    </source>
</reference>
<dbReference type="InterPro" id="IPR058923">
    <property type="entry name" value="RCC1-like_dom"/>
</dbReference>
<dbReference type="FunCoup" id="A0A0L0H9Z9">
    <property type="interactions" value="30"/>
</dbReference>
<organism evidence="5 6">
    <name type="scientific">Spizellomyces punctatus (strain DAOM BR117)</name>
    <dbReference type="NCBI Taxonomy" id="645134"/>
    <lineage>
        <taxon>Eukaryota</taxon>
        <taxon>Fungi</taxon>
        <taxon>Fungi incertae sedis</taxon>
        <taxon>Chytridiomycota</taxon>
        <taxon>Chytridiomycota incertae sedis</taxon>
        <taxon>Chytridiomycetes</taxon>
        <taxon>Spizellomycetales</taxon>
        <taxon>Spizellomycetaceae</taxon>
        <taxon>Spizellomyces</taxon>
    </lineage>
</organism>
<name>A0A0L0H9Z9_SPIPD</name>
<feature type="repeat" description="RCC1" evidence="3">
    <location>
        <begin position="55"/>
        <end position="109"/>
    </location>
</feature>
<keyword evidence="1" id="KW-0344">Guanine-nucleotide releasing factor</keyword>
<evidence type="ECO:0000256" key="3">
    <source>
        <dbReference type="PROSITE-ProRule" id="PRU00235"/>
    </source>
</evidence>
<dbReference type="InterPro" id="IPR000408">
    <property type="entry name" value="Reg_chr_condens"/>
</dbReference>
<dbReference type="GeneID" id="27690621"/>
<evidence type="ECO:0000313" key="6">
    <source>
        <dbReference type="Proteomes" id="UP000053201"/>
    </source>
</evidence>
<evidence type="ECO:0000256" key="1">
    <source>
        <dbReference type="ARBA" id="ARBA00022658"/>
    </source>
</evidence>
<evidence type="ECO:0000259" key="4">
    <source>
        <dbReference type="Pfam" id="PF25390"/>
    </source>
</evidence>
<keyword evidence="6" id="KW-1185">Reference proteome</keyword>
<sequence length="375" mass="40188">MLLLAFGSNAHGQLGTGATDDASVPTTCLVPNSLTTSPLCLAGGANHSVIVTADGSLLAAGANDRGQLGIPGTRELHTFSPVAIPIVFPSPVFRYVACGWDHTLALTSDGDLYVFGSNEFGQLGLGVDTKQVDRPMRLDIGTAVEKIAAGMRYSLILTRDQQVWGWGANKYGELGEISKPETINGKGNFPRKRAPSVYYPARLNVPPCSDISCGQHHSILLTRDGRLLGLGRNRHAQLGHSPDTMPETRIPIPISLPADSLPIELFCGWSFTGIRCRSGRVFIWGRNDHNQLSEANDEILSRGGRALQDSTHVACGSEHGIAINQEGRCMAWGWNEHGNCGVGSTTDITEPTVVRDRGVTLVGCGYGHSLIYVHE</sequence>
<gene>
    <name evidence="5" type="ORF">SPPG_07403</name>
</gene>
<dbReference type="PANTHER" id="PTHR45982">
    <property type="entry name" value="REGULATOR OF CHROMOSOME CONDENSATION"/>
    <property type="match status" value="1"/>
</dbReference>
<dbReference type="PROSITE" id="PS00626">
    <property type="entry name" value="RCC1_2"/>
    <property type="match status" value="3"/>
</dbReference>
<dbReference type="InParanoid" id="A0A0L0H9Z9"/>
<feature type="repeat" description="RCC1" evidence="3">
    <location>
        <begin position="110"/>
        <end position="160"/>
    </location>
</feature>
<dbReference type="EMBL" id="KQ257464">
    <property type="protein sequence ID" value="KNC97488.1"/>
    <property type="molecule type" value="Genomic_DNA"/>
</dbReference>
<dbReference type="GO" id="GO:0005737">
    <property type="term" value="C:cytoplasm"/>
    <property type="evidence" value="ECO:0007669"/>
    <property type="project" value="TreeGrafter"/>
</dbReference>
<dbReference type="AlphaFoldDB" id="A0A0L0H9Z9"/>
<dbReference type="PRINTS" id="PR00633">
    <property type="entry name" value="RCCNDNSATION"/>
</dbReference>
<dbReference type="SUPFAM" id="SSF50985">
    <property type="entry name" value="RCC1/BLIP-II"/>
    <property type="match status" value="1"/>
</dbReference>
<dbReference type="PROSITE" id="PS50012">
    <property type="entry name" value="RCC1_3"/>
    <property type="match status" value="6"/>
</dbReference>
<evidence type="ECO:0000256" key="2">
    <source>
        <dbReference type="ARBA" id="ARBA00022737"/>
    </source>
</evidence>
<feature type="repeat" description="RCC1" evidence="3">
    <location>
        <begin position="1"/>
        <end position="54"/>
    </location>
</feature>
<feature type="domain" description="RCC1-like" evidence="4">
    <location>
        <begin position="3"/>
        <end position="371"/>
    </location>
</feature>
<dbReference type="VEuPathDB" id="FungiDB:SPPG_07403"/>
<dbReference type="OMA" id="GWGNCRK"/>
<dbReference type="Pfam" id="PF25390">
    <property type="entry name" value="WD40_RLD"/>
    <property type="match status" value="1"/>
</dbReference>
<feature type="repeat" description="RCC1" evidence="3">
    <location>
        <begin position="161"/>
        <end position="224"/>
    </location>
</feature>
<dbReference type="Proteomes" id="UP000053201">
    <property type="component" value="Unassembled WGS sequence"/>
</dbReference>
<keyword evidence="2" id="KW-0677">Repeat</keyword>
<dbReference type="STRING" id="645134.A0A0L0H9Z9"/>
<feature type="repeat" description="RCC1" evidence="3">
    <location>
        <begin position="279"/>
        <end position="326"/>
    </location>
</feature>